<reference evidence="1" key="1">
    <citation type="submission" date="2022-10" db="EMBL/GenBank/DDBJ databases">
        <title>Tapping the CABI collections for fungal endophytes: first genome assemblies for Collariella, Neodidymelliopsis, Ascochyta clinopodiicola, Didymella pomorum, Didymosphaeria variabile, Neocosmospora piperis and Neocucurbitaria cava.</title>
        <authorList>
            <person name="Hill R."/>
        </authorList>
    </citation>
    <scope>NUCLEOTIDE SEQUENCE</scope>
    <source>
        <strain evidence="1">IMI 360193</strain>
    </source>
</reference>
<dbReference type="OrthoDB" id="245563at2759"/>
<evidence type="ECO:0000313" key="2">
    <source>
        <dbReference type="Proteomes" id="UP001140562"/>
    </source>
</evidence>
<evidence type="ECO:0008006" key="3">
    <source>
        <dbReference type="Google" id="ProtNLM"/>
    </source>
</evidence>
<dbReference type="EMBL" id="JAPEUV010000017">
    <property type="protein sequence ID" value="KAJ4340335.1"/>
    <property type="molecule type" value="Genomic_DNA"/>
</dbReference>
<accession>A0A9W9C3I1</accession>
<organism evidence="1 2">
    <name type="scientific">Didymella glomerata</name>
    <dbReference type="NCBI Taxonomy" id="749621"/>
    <lineage>
        <taxon>Eukaryota</taxon>
        <taxon>Fungi</taxon>
        <taxon>Dikarya</taxon>
        <taxon>Ascomycota</taxon>
        <taxon>Pezizomycotina</taxon>
        <taxon>Dothideomycetes</taxon>
        <taxon>Pleosporomycetidae</taxon>
        <taxon>Pleosporales</taxon>
        <taxon>Pleosporineae</taxon>
        <taxon>Didymellaceae</taxon>
        <taxon>Didymella</taxon>
    </lineage>
</organism>
<name>A0A9W9C3I1_9PLEO</name>
<comment type="caution">
    <text evidence="1">The sequence shown here is derived from an EMBL/GenBank/DDBJ whole genome shotgun (WGS) entry which is preliminary data.</text>
</comment>
<evidence type="ECO:0000313" key="1">
    <source>
        <dbReference type="EMBL" id="KAJ4340335.1"/>
    </source>
</evidence>
<dbReference type="Proteomes" id="UP001140562">
    <property type="component" value="Unassembled WGS sequence"/>
</dbReference>
<dbReference type="InterPro" id="IPR036380">
    <property type="entry name" value="Isochorismatase-like_sf"/>
</dbReference>
<keyword evidence="2" id="KW-1185">Reference proteome</keyword>
<gene>
    <name evidence="1" type="ORF">N0V87_002627</name>
</gene>
<sequence length="106" mass="11599">MSRTALFLIDIQHSLACAPSTRIPHATRIIDAGTRMLHHARNITSRSIERGEQPTLDIVVVQHSEPPSKGALQPGSKAWQLVFAPQGRDWTAGTGNECLVSKHVRA</sequence>
<protein>
    <recommendedName>
        <fullName evidence="3">Isochorismatase-like domain-containing protein</fullName>
    </recommendedName>
</protein>
<dbReference type="Gene3D" id="3.40.50.850">
    <property type="entry name" value="Isochorismatase-like"/>
    <property type="match status" value="1"/>
</dbReference>
<dbReference type="AlphaFoldDB" id="A0A9W9C3I1"/>
<proteinExistence type="predicted"/>